<comment type="caution">
    <text evidence="3">The sequence shown here is derived from an EMBL/GenBank/DDBJ whole genome shotgun (WGS) entry which is preliminary data.</text>
</comment>
<evidence type="ECO:0000313" key="3">
    <source>
        <dbReference type="EMBL" id="MDO7786929.1"/>
    </source>
</evidence>
<feature type="domain" description="Probable zinc-binding" evidence="1">
    <location>
        <begin position="3"/>
        <end position="49"/>
    </location>
</feature>
<dbReference type="Pfam" id="PF13451">
    <property type="entry name" value="zf_Tbcl"/>
    <property type="match status" value="1"/>
</dbReference>
<evidence type="ECO:0000313" key="4">
    <source>
        <dbReference type="Proteomes" id="UP001172911"/>
    </source>
</evidence>
<dbReference type="InterPro" id="IPR025306">
    <property type="entry name" value="Zn-bnd_dom_prob"/>
</dbReference>
<dbReference type="EMBL" id="JARPTC010000009">
    <property type="protein sequence ID" value="MDO7786929.1"/>
    <property type="molecule type" value="Genomic_DNA"/>
</dbReference>
<dbReference type="NCBIfam" id="TIGR04272">
    <property type="entry name" value="cxxc_cxxc_Mbark"/>
    <property type="match status" value="1"/>
</dbReference>
<name>A0AAW7ZCP6_9FIRM</name>
<keyword evidence="4" id="KW-1185">Reference proteome</keyword>
<sequence length="101" mass="11445">MYQDKTLNCRDCGTDFTFSASEQEFYAEKGFTNEPGRCPQCRAARKQRNNGGGFGGRSQRPQREMFAATCAACGIETEVPFRPSGDRPVYCRDCFSRNSRY</sequence>
<feature type="domain" description="CxxC-x17-CxxC" evidence="2">
    <location>
        <begin position="63"/>
        <end position="98"/>
    </location>
</feature>
<accession>A0AAW7ZCP6</accession>
<evidence type="ECO:0000259" key="1">
    <source>
        <dbReference type="Pfam" id="PF13451"/>
    </source>
</evidence>
<dbReference type="Pfam" id="PF23477">
    <property type="entry name" value="zf_Tbcl_2"/>
    <property type="match status" value="1"/>
</dbReference>
<reference evidence="3" key="2">
    <citation type="submission" date="2023-03" db="EMBL/GenBank/DDBJ databases">
        <authorList>
            <person name="Zhang Z."/>
        </authorList>
    </citation>
    <scope>NUCLEOTIDE SEQUENCE</scope>
    <source>
        <strain evidence="3">DSA</strain>
    </source>
</reference>
<gene>
    <name evidence="3" type="ORF">P6N53_06800</name>
</gene>
<dbReference type="Proteomes" id="UP001172911">
    <property type="component" value="Unassembled WGS sequence"/>
</dbReference>
<dbReference type="RefSeq" id="WP_304542043.1">
    <property type="nucleotide sequence ID" value="NZ_JARPTC010000009.1"/>
</dbReference>
<organism evidence="3 4">
    <name type="scientific">Desulforamulus aquiferis</name>
    <dbReference type="NCBI Taxonomy" id="1397668"/>
    <lineage>
        <taxon>Bacteria</taxon>
        <taxon>Bacillati</taxon>
        <taxon>Bacillota</taxon>
        <taxon>Clostridia</taxon>
        <taxon>Eubacteriales</taxon>
        <taxon>Peptococcaceae</taxon>
        <taxon>Desulforamulus</taxon>
    </lineage>
</organism>
<dbReference type="AlphaFoldDB" id="A0AAW7ZCP6"/>
<reference evidence="3" key="1">
    <citation type="journal article" date="2023" name="J. Hazard. Mater.">
        <title>Anaerobic biodegradation of pyrene and benzo[a]pyrene by a new sulfate-reducing Desulforamulus aquiferis strain DSA.</title>
        <authorList>
            <person name="Zhang Z."/>
            <person name="Sun J."/>
            <person name="Gong X."/>
            <person name="Wang C."/>
            <person name="Wang H."/>
        </authorList>
    </citation>
    <scope>NUCLEOTIDE SEQUENCE</scope>
    <source>
        <strain evidence="3">DSA</strain>
    </source>
</reference>
<dbReference type="InterPro" id="IPR026363">
    <property type="entry name" value="CxxC-x17-CxxC_dom"/>
</dbReference>
<proteinExistence type="predicted"/>
<protein>
    <submittedName>
        <fullName evidence="3">Zinc-ribbon domain containing protein</fullName>
    </submittedName>
</protein>
<evidence type="ECO:0000259" key="2">
    <source>
        <dbReference type="Pfam" id="PF23477"/>
    </source>
</evidence>